<sequence length="69" mass="7932">MLEIEFTIEQPEATWRSKIHQLNSDVLRRHVLPKLESNCYLIDFKYCEITKSGAILCDSGSKLGSFTVK</sequence>
<evidence type="ECO:0000313" key="2">
    <source>
        <dbReference type="Proteomes" id="UP000031977"/>
    </source>
</evidence>
<evidence type="ECO:0000313" key="1">
    <source>
        <dbReference type="EMBL" id="KIN10566.1"/>
    </source>
</evidence>
<accession>A0A0C3HQZ7</accession>
<name>A0A0C3HQZ7_9VIBR</name>
<proteinExistence type="predicted"/>
<dbReference type="AlphaFoldDB" id="A0A0C3HQZ7"/>
<reference evidence="1 2" key="1">
    <citation type="submission" date="2015-01" db="EMBL/GenBank/DDBJ databases">
        <title>Draft genome of Vibrio mytili type strain CAIM 528.</title>
        <authorList>
            <person name="Gonzalez-Castillo A."/>
            <person name="Gomez-Gil B."/>
            <person name="Enciso-Ibarra J."/>
        </authorList>
    </citation>
    <scope>NUCLEOTIDE SEQUENCE [LARGE SCALE GENOMIC DNA]</scope>
    <source>
        <strain evidence="1 2">CAIM 528</strain>
    </source>
</reference>
<comment type="caution">
    <text evidence="1">The sequence shown here is derived from an EMBL/GenBank/DDBJ whole genome shotgun (WGS) entry which is preliminary data.</text>
</comment>
<dbReference type="STRING" id="50718.SU60_13235"/>
<dbReference type="EMBL" id="JXOK01000049">
    <property type="protein sequence ID" value="KIN10566.1"/>
    <property type="molecule type" value="Genomic_DNA"/>
</dbReference>
<dbReference type="OrthoDB" id="5819165at2"/>
<dbReference type="Proteomes" id="UP000031977">
    <property type="component" value="Unassembled WGS sequence"/>
</dbReference>
<organism evidence="1 2">
    <name type="scientific">Vibrio mytili</name>
    <dbReference type="NCBI Taxonomy" id="50718"/>
    <lineage>
        <taxon>Bacteria</taxon>
        <taxon>Pseudomonadati</taxon>
        <taxon>Pseudomonadota</taxon>
        <taxon>Gammaproteobacteria</taxon>
        <taxon>Vibrionales</taxon>
        <taxon>Vibrionaceae</taxon>
        <taxon>Vibrio</taxon>
    </lineage>
</organism>
<protein>
    <submittedName>
        <fullName evidence="1">Uncharacterized protein</fullName>
    </submittedName>
</protein>
<keyword evidence="2" id="KW-1185">Reference proteome</keyword>
<gene>
    <name evidence="1" type="ORF">SU60_13235</name>
</gene>